<dbReference type="PANTHER" id="PTHR10492:SF57">
    <property type="entry name" value="ATP-DEPENDENT DNA HELICASE"/>
    <property type="match status" value="1"/>
</dbReference>
<dbReference type="CDD" id="cd18809">
    <property type="entry name" value="SF1_C_RecD"/>
    <property type="match status" value="1"/>
</dbReference>
<dbReference type="SUPFAM" id="SSF52540">
    <property type="entry name" value="P-loop containing nucleoside triphosphate hydrolases"/>
    <property type="match status" value="2"/>
</dbReference>
<comment type="catalytic activity">
    <reaction evidence="1">
        <text>ATP + H2O = ADP + phosphate + H(+)</text>
        <dbReference type="Rhea" id="RHEA:13065"/>
        <dbReference type="ChEBI" id="CHEBI:15377"/>
        <dbReference type="ChEBI" id="CHEBI:15378"/>
        <dbReference type="ChEBI" id="CHEBI:30616"/>
        <dbReference type="ChEBI" id="CHEBI:43474"/>
        <dbReference type="ChEBI" id="CHEBI:456216"/>
        <dbReference type="EC" id="5.6.2.3"/>
    </reaction>
</comment>
<evidence type="ECO:0000259" key="4">
    <source>
        <dbReference type="Pfam" id="PF14214"/>
    </source>
</evidence>
<comment type="cofactor">
    <cofactor evidence="1">
        <name>Mg(2+)</name>
        <dbReference type="ChEBI" id="CHEBI:18420"/>
    </cofactor>
</comment>
<feature type="domain" description="Helitron helicase-like" evidence="4">
    <location>
        <begin position="423"/>
        <end position="504"/>
    </location>
</feature>
<dbReference type="Pfam" id="PF14214">
    <property type="entry name" value="Helitron_like_N"/>
    <property type="match status" value="2"/>
</dbReference>
<evidence type="ECO:0000259" key="5">
    <source>
        <dbReference type="Pfam" id="PF21530"/>
    </source>
</evidence>
<proteinExistence type="inferred from homology"/>
<dbReference type="InterPro" id="IPR025476">
    <property type="entry name" value="Helitron_helicase-like"/>
</dbReference>
<feature type="domain" description="DNA helicase Pif1-like 2B" evidence="5">
    <location>
        <begin position="1307"/>
        <end position="1353"/>
    </location>
</feature>
<feature type="region of interest" description="Disordered" evidence="2">
    <location>
        <begin position="43"/>
        <end position="89"/>
    </location>
</feature>
<keyword evidence="1" id="KW-0378">Hydrolase</keyword>
<dbReference type="EMBL" id="CAADRP010001335">
    <property type="protein sequence ID" value="VFU37736.1"/>
    <property type="molecule type" value="Genomic_DNA"/>
</dbReference>
<organism evidence="6">
    <name type="scientific">Salix viminalis</name>
    <name type="common">Common osier</name>
    <name type="synonym">Basket willow</name>
    <dbReference type="NCBI Taxonomy" id="40686"/>
    <lineage>
        <taxon>Eukaryota</taxon>
        <taxon>Viridiplantae</taxon>
        <taxon>Streptophyta</taxon>
        <taxon>Embryophyta</taxon>
        <taxon>Tracheophyta</taxon>
        <taxon>Spermatophyta</taxon>
        <taxon>Magnoliopsida</taxon>
        <taxon>eudicotyledons</taxon>
        <taxon>Gunneridae</taxon>
        <taxon>Pentapetalae</taxon>
        <taxon>rosids</taxon>
        <taxon>fabids</taxon>
        <taxon>Malpighiales</taxon>
        <taxon>Salicaceae</taxon>
        <taxon>Saliceae</taxon>
        <taxon>Salix</taxon>
    </lineage>
</organism>
<keyword evidence="1" id="KW-0547">Nucleotide-binding</keyword>
<name>A0A6N2L9V3_SALVM</name>
<protein>
    <recommendedName>
        <fullName evidence="1">ATP-dependent DNA helicase</fullName>
        <ecNumber evidence="1">5.6.2.3</ecNumber>
    </recommendedName>
</protein>
<dbReference type="GO" id="GO:0000723">
    <property type="term" value="P:telomere maintenance"/>
    <property type="evidence" value="ECO:0007669"/>
    <property type="project" value="InterPro"/>
</dbReference>
<feature type="domain" description="DNA helicase Pif1-like DEAD-box helicase" evidence="3">
    <location>
        <begin position="989"/>
        <end position="1205"/>
    </location>
</feature>
<dbReference type="GO" id="GO:0016787">
    <property type="term" value="F:hydrolase activity"/>
    <property type="evidence" value="ECO:0007669"/>
    <property type="project" value="UniProtKB-KW"/>
</dbReference>
<feature type="compositionally biased region" description="Polar residues" evidence="2">
    <location>
        <begin position="43"/>
        <end position="78"/>
    </location>
</feature>
<keyword evidence="1" id="KW-0347">Helicase</keyword>
<keyword evidence="1" id="KW-0234">DNA repair</keyword>
<dbReference type="InterPro" id="IPR027417">
    <property type="entry name" value="P-loop_NTPase"/>
</dbReference>
<gene>
    <name evidence="6" type="ORF">SVIM_LOCUS201582</name>
</gene>
<reference evidence="6" key="1">
    <citation type="submission" date="2019-03" db="EMBL/GenBank/DDBJ databases">
        <authorList>
            <person name="Mank J."/>
            <person name="Almeida P."/>
        </authorList>
    </citation>
    <scope>NUCLEOTIDE SEQUENCE</scope>
    <source>
        <strain evidence="6">78183</strain>
    </source>
</reference>
<keyword evidence="1" id="KW-0233">DNA recombination</keyword>
<dbReference type="Pfam" id="PF05970">
    <property type="entry name" value="PIF1"/>
    <property type="match status" value="1"/>
</dbReference>
<accession>A0A6N2L9V3</accession>
<dbReference type="InterPro" id="IPR049163">
    <property type="entry name" value="Pif1-like_2B_dom"/>
</dbReference>
<dbReference type="Pfam" id="PF21530">
    <property type="entry name" value="Pif1_2B_dom"/>
    <property type="match status" value="1"/>
</dbReference>
<dbReference type="GO" id="GO:0006281">
    <property type="term" value="P:DNA repair"/>
    <property type="evidence" value="ECO:0007669"/>
    <property type="project" value="UniProtKB-KW"/>
</dbReference>
<evidence type="ECO:0000256" key="1">
    <source>
        <dbReference type="RuleBase" id="RU363044"/>
    </source>
</evidence>
<evidence type="ECO:0000259" key="3">
    <source>
        <dbReference type="Pfam" id="PF05970"/>
    </source>
</evidence>
<dbReference type="GO" id="GO:0006310">
    <property type="term" value="P:DNA recombination"/>
    <property type="evidence" value="ECO:0007669"/>
    <property type="project" value="UniProtKB-KW"/>
</dbReference>
<sequence>MSYKRQRLQTSHIFTNQEDYSVNTPQLENECSSSSYGVLTQSSPLQRNLNPFPTNSQRCPSFDNEASSSNAPLPTQNQHNHHPSDSASLSLVQDHVPQVSALSNNDLGFSINDHETTGQASYQRKRARISYAYIDFGDKTFKCCHCMALFWVNERLAQSSQRHPRFSLCCLGGKIKLPRPPPTPHPLDDLLNSLLGHKSKMFRKCIRAYNSMFAFTSMGVNIDQSVNRQSGPYVFKINGHCHHLMGSLLPSNENAPKFAQLYIYDVSNEVSNRMSQFPHSTSDSSIDQTIVSDLITMLASTNCLVGLFRHASQKLSEPANPGYKLQILCKRTNDSREYSNPTSDDIGGLIVGDIGAYRSERDIIIESFSDTLQRISKLHPKFMALQYPLLFPFGEDGYRTNISFADNHSNISGKRQRVPMRGFYAYVIQEREYGEDTLTKGGRLYQQFLVDAFANIEEDRLDYIRMNQNDLRSDLYQNISEAVLKGDVEGSSTGKIILPSSFTELDKSRGYKPEDKPDIITRVFRTKLLDMLKFIKSGAPFGETIADVHSIEFQKRGLPHTHILVWLASKFKFRTSADIDSIVSAEIPDKNIDPLCHDIVCKFMLHGPCGVAKPAAQCMSGNVCTKSFPKKFRNSTTLDENGFVYYRRREFRDNFVQKNGIMLFNDSVVPYNKELLMRYNAHINVEICCQSMLIKYLFKYVNKSPDRCRAVIQHDRNDEVSIVDLSVLMKLFGQNIVFSGSESLQSVLRRPGIRNTMLTEWFECNKQFPDARELYYSEFPKKYVWDSRQKKWTMRSKGFSLGRIPYVHPAAGELYFLRLLLNHVKGSVSFANLRNVHGVLHPTFQLACKAHGLLEDDKEWSEAFCEAIATASSPQLRQLFVGIILFCQVADPLILFNQFWRSMYDDILYKLKSSFRMPNLILPDDQLKNYVLYELEQLFNASATTLQDHSLPMPNGQLLKEITNKLLREELDYDLSELRSQHSLNFASLNHRQRVIYDSIIAAIFAKKQALVFVHGHGGTGKTFLWHTSVRSESLIVLAVASSGIASLLLPNGRTAHSRFKIPLSIDESSTCAIKKNTHLSNLLQKTALIVWDEAPMVNKCCLEALDRSMRDVLSGETNYNKDLPFGGKTILLGGDFRQILPVIPGGSKEQIINASLTSSILWPKFTVMTLTENMRLSTDGLSLEEKAQIREFSEWILGNGQISDLPSLSTADECFVTIPFHLLLQASCDPIPTIVSAIYPNICDVQIDPGYYRERAIVTTKNTTVAKINDFVLRITPGTKRVYLSVDSVSTSSTESDDASSLYPIEYINQLEFNGVPSHELALKIGTPVMLLRNISPSIGLCNGIRLIITQLSSKVIQAQIITGSNIGNQVFIPRIIFPINEIRCPFTIKRRQFPLKPCYAMTINKSQGQSLKIVGIFLQDQVFTHGQLYVALSRVTSKKGLKIISCDNEGRPSTYAKNIVYKDIISALPKGPLSFLNL</sequence>
<dbReference type="PANTHER" id="PTHR10492">
    <property type="match status" value="1"/>
</dbReference>
<dbReference type="GO" id="GO:0043139">
    <property type="term" value="F:5'-3' DNA helicase activity"/>
    <property type="evidence" value="ECO:0007669"/>
    <property type="project" value="UniProtKB-EC"/>
</dbReference>
<evidence type="ECO:0000256" key="2">
    <source>
        <dbReference type="SAM" id="MobiDB-lite"/>
    </source>
</evidence>
<evidence type="ECO:0000313" key="6">
    <source>
        <dbReference type="EMBL" id="VFU37736.1"/>
    </source>
</evidence>
<dbReference type="Gene3D" id="3.40.50.300">
    <property type="entry name" value="P-loop containing nucleotide triphosphate hydrolases"/>
    <property type="match status" value="1"/>
</dbReference>
<dbReference type="GO" id="GO:0005524">
    <property type="term" value="F:ATP binding"/>
    <property type="evidence" value="ECO:0007669"/>
    <property type="project" value="UniProtKB-KW"/>
</dbReference>
<keyword evidence="1" id="KW-0227">DNA damage</keyword>
<comment type="similarity">
    <text evidence="1">Belongs to the helicase family.</text>
</comment>
<keyword evidence="1" id="KW-0067">ATP-binding</keyword>
<dbReference type="InterPro" id="IPR010285">
    <property type="entry name" value="DNA_helicase_pif1-like_DEAD"/>
</dbReference>
<dbReference type="EC" id="5.6.2.3" evidence="1"/>
<feature type="domain" description="Helitron helicase-like" evidence="4">
    <location>
        <begin position="510"/>
        <end position="565"/>
    </location>
</feature>